<name>A0AAW5B7E7_9BACI</name>
<dbReference type="AlphaFoldDB" id="A0AAW5B7E7"/>
<keyword evidence="2" id="KW-0378">Hydrolase</keyword>
<keyword evidence="3" id="KW-1185">Reference proteome</keyword>
<dbReference type="GO" id="GO:0016787">
    <property type="term" value="F:hydrolase activity"/>
    <property type="evidence" value="ECO:0007669"/>
    <property type="project" value="UniProtKB-KW"/>
</dbReference>
<reference evidence="2 3" key="1">
    <citation type="journal article" date="2022" name="Evol. Bioinform. Online">
        <title>Draft Genome Sequence of Oceanobacillus jordanicus Strain GSFE11, a Halotolerant Plant Growth-Promoting Bacterial Endophyte Isolated From the Jordan Valley.</title>
        <authorList>
            <person name="Alhindi T."/>
            <person name="Albdaiwi R."/>
        </authorList>
    </citation>
    <scope>NUCLEOTIDE SEQUENCE [LARGE SCALE GENOMIC DNA]</scope>
    <source>
        <strain evidence="2 3">GSFE11</strain>
    </source>
</reference>
<dbReference type="PANTHER" id="PTHR43798">
    <property type="entry name" value="MONOACYLGLYCEROL LIPASE"/>
    <property type="match status" value="1"/>
</dbReference>
<evidence type="ECO:0000259" key="1">
    <source>
        <dbReference type="Pfam" id="PF12697"/>
    </source>
</evidence>
<dbReference type="InterPro" id="IPR050266">
    <property type="entry name" value="AB_hydrolase_sf"/>
</dbReference>
<comment type="caution">
    <text evidence="2">The sequence shown here is derived from an EMBL/GenBank/DDBJ whole genome shotgun (WGS) entry which is preliminary data.</text>
</comment>
<dbReference type="Pfam" id="PF12697">
    <property type="entry name" value="Abhydrolase_6"/>
    <property type="match status" value="1"/>
</dbReference>
<evidence type="ECO:0000313" key="2">
    <source>
        <dbReference type="EMBL" id="MCG3419444.1"/>
    </source>
</evidence>
<proteinExistence type="predicted"/>
<dbReference type="InterPro" id="IPR000073">
    <property type="entry name" value="AB_hydrolase_1"/>
</dbReference>
<accession>A0AAW5B7E7</accession>
<dbReference type="Proteomes" id="UP001199631">
    <property type="component" value="Unassembled WGS sequence"/>
</dbReference>
<gene>
    <name evidence="2" type="ORF">K3T81_09785</name>
</gene>
<dbReference type="RefSeq" id="WP_238019698.1">
    <property type="nucleotide sequence ID" value="NZ_JAIFZM010000007.1"/>
</dbReference>
<dbReference type="EMBL" id="JAIFZM010000007">
    <property type="protein sequence ID" value="MCG3419444.1"/>
    <property type="molecule type" value="Genomic_DNA"/>
</dbReference>
<dbReference type="InterPro" id="IPR029058">
    <property type="entry name" value="AB_hydrolase_fold"/>
</dbReference>
<organism evidence="2 3">
    <name type="scientific">Oceanobacillus jordanicus</name>
    <dbReference type="NCBI Taxonomy" id="2867266"/>
    <lineage>
        <taxon>Bacteria</taxon>
        <taxon>Bacillati</taxon>
        <taxon>Bacillota</taxon>
        <taxon>Bacilli</taxon>
        <taxon>Bacillales</taxon>
        <taxon>Bacillaceae</taxon>
        <taxon>Oceanobacillus</taxon>
    </lineage>
</organism>
<dbReference type="Gene3D" id="3.40.50.1820">
    <property type="entry name" value="alpha/beta hydrolase"/>
    <property type="match status" value="1"/>
</dbReference>
<sequence length="252" mass="27935">MECYIEETGNKAGPLMLFVHGGGVGGWMWNNQLDYFTGYHCVVPDLPEQGKSSETTSFTIRKSAELILDLVEEKAAGKKVIVVGFSLGAQIIVQMLSMRPDIIDYAMINSALVRSMPRLEAFIGPAVRMTHPLTKRRSFALAQCKTLAIPKELFETYFQESNKMTAETLIRILQENMMFSMPLGFKNAKTKILVTVGEKERGIMRKSAEDILTNSQNGQGIILAKAGHGAPLANPSLFNSILDKWLKEDSNS</sequence>
<feature type="domain" description="AB hydrolase-1" evidence="1">
    <location>
        <begin position="17"/>
        <end position="238"/>
    </location>
</feature>
<evidence type="ECO:0000313" key="3">
    <source>
        <dbReference type="Proteomes" id="UP001199631"/>
    </source>
</evidence>
<dbReference type="SUPFAM" id="SSF53474">
    <property type="entry name" value="alpha/beta-Hydrolases"/>
    <property type="match status" value="1"/>
</dbReference>
<protein>
    <submittedName>
        <fullName evidence="2">Alpha/beta hydrolase</fullName>
    </submittedName>
</protein>